<evidence type="ECO:0000256" key="1">
    <source>
        <dbReference type="ARBA" id="ARBA00023125"/>
    </source>
</evidence>
<evidence type="ECO:0000313" key="5">
    <source>
        <dbReference type="EMBL" id="RFU15690.1"/>
    </source>
</evidence>
<name>A0A372IL68_9BACT</name>
<dbReference type="NCBIfam" id="TIGR02772">
    <property type="entry name" value="Ku_bact"/>
    <property type="match status" value="1"/>
</dbReference>
<protein>
    <recommendedName>
        <fullName evidence="2">Non-homologous end joining protein Ku</fullName>
    </recommendedName>
</protein>
<dbReference type="EMBL" id="QVQT01000005">
    <property type="protein sequence ID" value="RFU15690.1"/>
    <property type="molecule type" value="Genomic_DNA"/>
</dbReference>
<dbReference type="SMART" id="SM00559">
    <property type="entry name" value="Ku78"/>
    <property type="match status" value="1"/>
</dbReference>
<dbReference type="AlphaFoldDB" id="A0A372IL68"/>
<comment type="similarity">
    <text evidence="2">Belongs to the prokaryotic Ku family.</text>
</comment>
<dbReference type="Gene3D" id="2.40.290.10">
    <property type="match status" value="1"/>
</dbReference>
<dbReference type="GO" id="GO:0006303">
    <property type="term" value="P:double-strand break repair via nonhomologous end joining"/>
    <property type="evidence" value="ECO:0007669"/>
    <property type="project" value="UniProtKB-UniRule"/>
</dbReference>
<dbReference type="Proteomes" id="UP000264702">
    <property type="component" value="Unassembled WGS sequence"/>
</dbReference>
<evidence type="ECO:0000313" key="6">
    <source>
        <dbReference type="Proteomes" id="UP000264702"/>
    </source>
</evidence>
<dbReference type="PANTHER" id="PTHR41251:SF1">
    <property type="entry name" value="NON-HOMOLOGOUS END JOINING PROTEIN KU"/>
    <property type="match status" value="1"/>
</dbReference>
<feature type="domain" description="Ku" evidence="4">
    <location>
        <begin position="90"/>
        <end position="223"/>
    </location>
</feature>
<dbReference type="PANTHER" id="PTHR41251">
    <property type="entry name" value="NON-HOMOLOGOUS END JOINING PROTEIN KU"/>
    <property type="match status" value="1"/>
</dbReference>
<comment type="caution">
    <text evidence="5">The sequence shown here is derived from an EMBL/GenBank/DDBJ whole genome shotgun (WGS) entry which is preliminary data.</text>
</comment>
<evidence type="ECO:0000256" key="3">
    <source>
        <dbReference type="SAM" id="MobiDB-lite"/>
    </source>
</evidence>
<proteinExistence type="inferred from homology"/>
<keyword evidence="2" id="KW-0234">DNA repair</keyword>
<keyword evidence="2" id="KW-0227">DNA damage</keyword>
<keyword evidence="1 2" id="KW-0238">DNA-binding</keyword>
<dbReference type="HAMAP" id="MF_01875">
    <property type="entry name" value="Prokaryotic_Ku"/>
    <property type="match status" value="1"/>
</dbReference>
<dbReference type="InterPro" id="IPR009187">
    <property type="entry name" value="Prok_Ku"/>
</dbReference>
<accession>A0A372IL68</accession>
<dbReference type="GO" id="GO:0006310">
    <property type="term" value="P:DNA recombination"/>
    <property type="evidence" value="ECO:0007669"/>
    <property type="project" value="UniProtKB-KW"/>
</dbReference>
<feature type="compositionally biased region" description="Low complexity" evidence="3">
    <location>
        <begin position="301"/>
        <end position="319"/>
    </location>
</feature>
<organism evidence="5 6">
    <name type="scientific">Paracidobacterium acidisoli</name>
    <dbReference type="NCBI Taxonomy" id="2303751"/>
    <lineage>
        <taxon>Bacteria</taxon>
        <taxon>Pseudomonadati</taxon>
        <taxon>Acidobacteriota</taxon>
        <taxon>Terriglobia</taxon>
        <taxon>Terriglobales</taxon>
        <taxon>Acidobacteriaceae</taxon>
        <taxon>Paracidobacterium</taxon>
    </lineage>
</organism>
<dbReference type="InterPro" id="IPR016194">
    <property type="entry name" value="SPOC-like_C_dom_sf"/>
</dbReference>
<dbReference type="SUPFAM" id="SSF100939">
    <property type="entry name" value="SPOC domain-like"/>
    <property type="match status" value="1"/>
</dbReference>
<feature type="region of interest" description="Disordered" evidence="3">
    <location>
        <begin position="295"/>
        <end position="337"/>
    </location>
</feature>
<keyword evidence="2" id="KW-0233">DNA recombination</keyword>
<sequence>MPGWVCPGEYPIREQSQAWQLSAVRWNPNYLQYARLHVAHPTWSGQLQISLVSFGVKLFPATSAASQISFHEIDRETGERVRRQSVVENNRPIDRSQIVKGYEYHKGKYLIIDPEEIDALRLPTKRALEISQFVAAAEIDPSFFDRPYFVVPEDDEQTQAYQVIREALQASGKAGLGEVSFDRREHLVAIVPQMGKHARGLMAYTLRYAGELRKPDEYFSSIGAATVDADQLALAKELIRRRTHVFDASDFKDDYETALQKMLDAKLKNEPLAREEEEARPEKVVNLMEALRRSIGEKNGKAPAKRAAASARKGRAIPAKKGPVPVRPAAASHRRSA</sequence>
<dbReference type="InterPro" id="IPR006164">
    <property type="entry name" value="DNA_bd_Ku70/Ku80"/>
</dbReference>
<dbReference type="Pfam" id="PF02735">
    <property type="entry name" value="Ku"/>
    <property type="match status" value="1"/>
</dbReference>
<reference evidence="5 6" key="1">
    <citation type="submission" date="2018-08" db="EMBL/GenBank/DDBJ databases">
        <title>Acidipila sp. 4G-K13, an acidobacterium isolated from forest soil.</title>
        <authorList>
            <person name="Gao Z.-H."/>
            <person name="Qiu L.-H."/>
        </authorList>
    </citation>
    <scope>NUCLEOTIDE SEQUENCE [LARGE SCALE GENOMIC DNA]</scope>
    <source>
        <strain evidence="5 6">4G-K13</strain>
    </source>
</reference>
<gene>
    <name evidence="2" type="primary">ku</name>
    <name evidence="5" type="ORF">D0Y96_14630</name>
</gene>
<keyword evidence="6" id="KW-1185">Reference proteome</keyword>
<evidence type="ECO:0000259" key="4">
    <source>
        <dbReference type="SMART" id="SM00559"/>
    </source>
</evidence>
<evidence type="ECO:0000256" key="2">
    <source>
        <dbReference type="HAMAP-Rule" id="MF_01875"/>
    </source>
</evidence>
<comment type="function">
    <text evidence="2">With LigD forms a non-homologous end joining (NHEJ) DNA repair enzyme, which repairs dsDNA breaks with reduced fidelity. Binds linear dsDNA with 5'- and 3'- overhangs but not closed circular dsDNA nor ssDNA. Recruits and stimulates the ligase activity of LigD.</text>
</comment>
<dbReference type="GO" id="GO:0003690">
    <property type="term" value="F:double-stranded DNA binding"/>
    <property type="evidence" value="ECO:0007669"/>
    <property type="project" value="UniProtKB-UniRule"/>
</dbReference>
<dbReference type="PIRSF" id="PIRSF006493">
    <property type="entry name" value="Prok_Ku"/>
    <property type="match status" value="1"/>
</dbReference>
<comment type="subunit">
    <text evidence="2">Homodimer. Interacts with LigD.</text>
</comment>